<name>A0A1M6JAI0_9FIRM</name>
<proteinExistence type="predicted"/>
<dbReference type="EMBL" id="FQZM01000034">
    <property type="protein sequence ID" value="SHJ43662.1"/>
    <property type="molecule type" value="Genomic_DNA"/>
</dbReference>
<dbReference type="AlphaFoldDB" id="A0A1M6JAI0"/>
<evidence type="ECO:0000313" key="3">
    <source>
        <dbReference type="Proteomes" id="UP000184529"/>
    </source>
</evidence>
<gene>
    <name evidence="2" type="ORF">SAMN02745219_02556</name>
</gene>
<dbReference type="STRING" id="1121432.SAMN02745219_02556"/>
<evidence type="ECO:0000313" key="2">
    <source>
        <dbReference type="EMBL" id="SHJ43662.1"/>
    </source>
</evidence>
<keyword evidence="1" id="KW-1133">Transmembrane helix</keyword>
<reference evidence="3" key="1">
    <citation type="submission" date="2016-11" db="EMBL/GenBank/DDBJ databases">
        <authorList>
            <person name="Varghese N."/>
            <person name="Submissions S."/>
        </authorList>
    </citation>
    <scope>NUCLEOTIDE SEQUENCE [LARGE SCALE GENOMIC DNA]</scope>
    <source>
        <strain evidence="3">DSM 16057</strain>
    </source>
</reference>
<protein>
    <submittedName>
        <fullName evidence="2">Uncharacterized protein</fullName>
    </submittedName>
</protein>
<dbReference type="RefSeq" id="WP_072870147.1">
    <property type="nucleotide sequence ID" value="NZ_FQZM01000034.1"/>
</dbReference>
<feature type="transmembrane region" description="Helical" evidence="1">
    <location>
        <begin position="12"/>
        <end position="33"/>
    </location>
</feature>
<keyword evidence="1" id="KW-0812">Transmembrane</keyword>
<keyword evidence="3" id="KW-1185">Reference proteome</keyword>
<sequence length="92" mass="9962">MEMFLFDPEGFFTRMLVFLGALLALHFALLSVARLIFRDGFLAGVFAAGAEFVVSVLLFSRSAEQGAAVLGGFAAGSLAAELHRYLERLGKF</sequence>
<evidence type="ECO:0000256" key="1">
    <source>
        <dbReference type="SAM" id="Phobius"/>
    </source>
</evidence>
<dbReference type="Proteomes" id="UP000184529">
    <property type="component" value="Unassembled WGS sequence"/>
</dbReference>
<accession>A0A1M6JAI0</accession>
<organism evidence="2 3">
    <name type="scientific">Desulfofundulus thermosubterraneus DSM 16057</name>
    <dbReference type="NCBI Taxonomy" id="1121432"/>
    <lineage>
        <taxon>Bacteria</taxon>
        <taxon>Bacillati</taxon>
        <taxon>Bacillota</taxon>
        <taxon>Clostridia</taxon>
        <taxon>Eubacteriales</taxon>
        <taxon>Peptococcaceae</taxon>
        <taxon>Desulfofundulus</taxon>
    </lineage>
</organism>
<keyword evidence="1" id="KW-0472">Membrane</keyword>